<feature type="domain" description="D-isomer specific 2-hydroxyacid dehydrogenase NAD-binding" evidence="1">
    <location>
        <begin position="199"/>
        <end position="262"/>
    </location>
</feature>
<reference evidence="2" key="1">
    <citation type="submission" date="2024-01" db="EMBL/GenBank/DDBJ databases">
        <title>Sequencing the genomes of a sandfly, Sergentomyia squamirostris, and its two endosymbionts.</title>
        <authorList>
            <person name="Itokawa K."/>
            <person name="Sanjoba C."/>
        </authorList>
    </citation>
    <scope>NUCLEOTIDE SEQUENCE</scope>
    <source>
        <strain evidence="2">RiSSQ</strain>
    </source>
</reference>
<dbReference type="EMBL" id="AP029170">
    <property type="protein sequence ID" value="BFD45846.1"/>
    <property type="molecule type" value="Genomic_DNA"/>
</dbReference>
<dbReference type="InterPro" id="IPR006140">
    <property type="entry name" value="D-isomer_DH_NAD-bd"/>
</dbReference>
<sequence length="433" mass="48706">MSNLNTPILETLQSIIDKLKGCKDLNFKNITFVCVQHLLFTTIDLIKSLIILGAKPNNIHIMGKIYSSSPIVIAKLIAMGVNYYPSSQPQQFGYFNYYFNIDIANMWANVATTIMNIKSDTIIILDDGSKCTTTIPKLLSDNYKVFAVEQTSSGVVHIIKNNYTTLPFINVAYSAAKQILESPMIAQTVIRKLDKILPLQSRTLVCGVVGFGAIGRAIAQKLLSLNHKVIIYDRYDSKYNLMKQIKTTNNILSLFQKSEYIFGCTGEDITLSLDVNKIRGTKNLISCSSQDIEFQSLLHIIQDNSSINTSDVLDNIEYSTDSATFNIFRGGYPVNLDNSGESVPANDIQLTRGLLLGGIVQAVFHLVQEVNHKPQQYMLHPKIQKSIVKELVYNQKYKFSNDLVVMNFLDEEWIKNNSSGEYVSNDIISRYFL</sequence>
<dbReference type="InterPro" id="IPR036291">
    <property type="entry name" value="NAD(P)-bd_dom_sf"/>
</dbReference>
<evidence type="ECO:0000313" key="2">
    <source>
        <dbReference type="EMBL" id="BFD45846.1"/>
    </source>
</evidence>
<dbReference type="Gene3D" id="3.40.50.720">
    <property type="entry name" value="NAD(P)-binding Rossmann-like Domain"/>
    <property type="match status" value="1"/>
</dbReference>
<dbReference type="GO" id="GO:0051287">
    <property type="term" value="F:NAD binding"/>
    <property type="evidence" value="ECO:0007669"/>
    <property type="project" value="InterPro"/>
</dbReference>
<proteinExistence type="predicted"/>
<accession>A0AAT9G7Q3</accession>
<evidence type="ECO:0000259" key="1">
    <source>
        <dbReference type="Pfam" id="PF02826"/>
    </source>
</evidence>
<dbReference type="AlphaFoldDB" id="A0AAT9G7Q3"/>
<dbReference type="Pfam" id="PF02826">
    <property type="entry name" value="2-Hacid_dh_C"/>
    <property type="match status" value="1"/>
</dbReference>
<protein>
    <recommendedName>
        <fullName evidence="1">D-isomer specific 2-hydroxyacid dehydrogenase NAD-binding domain-containing protein</fullName>
    </recommendedName>
</protein>
<dbReference type="Gene3D" id="3.40.50.1480">
    <property type="entry name" value="Adenosylhomocysteinase-like"/>
    <property type="match status" value="1"/>
</dbReference>
<dbReference type="SUPFAM" id="SSF51735">
    <property type="entry name" value="NAD(P)-binding Rossmann-fold domains"/>
    <property type="match status" value="1"/>
</dbReference>
<organism evidence="2">
    <name type="scientific">Candidatus Tisiphia endosymbiont of Sergentomyia squamirostris</name>
    <dbReference type="NCBI Taxonomy" id="3113639"/>
    <lineage>
        <taxon>Bacteria</taxon>
        <taxon>Pseudomonadati</taxon>
        <taxon>Pseudomonadota</taxon>
        <taxon>Alphaproteobacteria</taxon>
        <taxon>Rickettsiales</taxon>
        <taxon>Rickettsiaceae</taxon>
        <taxon>Rickettsieae</taxon>
        <taxon>Candidatus Tisiphia</taxon>
    </lineage>
</organism>
<name>A0AAT9G7Q3_9RICK</name>
<gene>
    <name evidence="2" type="ORF">DMENIID0002_04920</name>
</gene>
<dbReference type="SUPFAM" id="SSF52283">
    <property type="entry name" value="Formate/glycerate dehydrogenase catalytic domain-like"/>
    <property type="match status" value="1"/>
</dbReference>
<dbReference type="InterPro" id="IPR042172">
    <property type="entry name" value="Adenosylhomocyst_ase-like_sf"/>
</dbReference>